<feature type="transmembrane region" description="Helical" evidence="6">
    <location>
        <begin position="6"/>
        <end position="28"/>
    </location>
</feature>
<proteinExistence type="predicted"/>
<keyword evidence="6" id="KW-0812">Transmembrane</keyword>
<dbReference type="InterPro" id="IPR001996">
    <property type="entry name" value="PTS_IIB_1"/>
</dbReference>
<dbReference type="InterPro" id="IPR036878">
    <property type="entry name" value="Glu_permease_IIB"/>
</dbReference>
<keyword evidence="1" id="KW-0813">Transport</keyword>
<dbReference type="PROSITE" id="PS51098">
    <property type="entry name" value="PTS_EIIB_TYPE_1"/>
    <property type="match status" value="1"/>
</dbReference>
<dbReference type="SUPFAM" id="SSF55604">
    <property type="entry name" value="Glucose permease domain IIB"/>
    <property type="match status" value="1"/>
</dbReference>
<dbReference type="GO" id="GO:0005886">
    <property type="term" value="C:plasma membrane"/>
    <property type="evidence" value="ECO:0007669"/>
    <property type="project" value="TreeGrafter"/>
</dbReference>
<dbReference type="Gene3D" id="3.30.1360.60">
    <property type="entry name" value="Glucose permease domain IIB"/>
    <property type="match status" value="1"/>
</dbReference>
<dbReference type="STRING" id="428126.CLOSPI_00528"/>
<evidence type="ECO:0000256" key="1">
    <source>
        <dbReference type="ARBA" id="ARBA00022448"/>
    </source>
</evidence>
<accession>B1C001</accession>
<evidence type="ECO:0000256" key="2">
    <source>
        <dbReference type="ARBA" id="ARBA00022597"/>
    </source>
</evidence>
<dbReference type="AlphaFoldDB" id="B1C001"/>
<dbReference type="GO" id="GO:0008982">
    <property type="term" value="F:protein-N(PI)-phosphohistidine-sugar phosphotransferase activity"/>
    <property type="evidence" value="ECO:0007669"/>
    <property type="project" value="InterPro"/>
</dbReference>
<organism evidence="8 9">
    <name type="scientific">Thomasclavelia spiroformis DSM 1552</name>
    <dbReference type="NCBI Taxonomy" id="428126"/>
    <lineage>
        <taxon>Bacteria</taxon>
        <taxon>Bacillati</taxon>
        <taxon>Bacillota</taxon>
        <taxon>Erysipelotrichia</taxon>
        <taxon>Erysipelotrichales</taxon>
        <taxon>Coprobacillaceae</taxon>
        <taxon>Thomasclavelia</taxon>
    </lineage>
</organism>
<keyword evidence="6" id="KW-0472">Membrane</keyword>
<keyword evidence="6" id="KW-1133">Transmembrane helix</keyword>
<sequence length="116" mass="12763">MLMNDYLLYGIVALIVIIVLAIVFTYIIKNRHPKQIKAGDIPLDINMLINAVGGTNNIKETTASSSRITFFVKDDSLVSLEDLKTLGASGIVQTTNKVSAIFGKYSKEISNMINNR</sequence>
<comment type="caution">
    <text evidence="8">The sequence shown here is derived from an EMBL/GenBank/DDBJ whole genome shotgun (WGS) entry which is preliminary data.</text>
</comment>
<dbReference type="PANTHER" id="PTHR30009">
    <property type="entry name" value="CYTOCHROME C-TYPE SYNTHESIS PROTEIN AND PTS TRANSMEMBRANE COMPONENT"/>
    <property type="match status" value="1"/>
</dbReference>
<dbReference type="InterPro" id="IPR050429">
    <property type="entry name" value="PTS_Glucose_EIICBA"/>
</dbReference>
<dbReference type="GO" id="GO:0009401">
    <property type="term" value="P:phosphoenolpyruvate-dependent sugar phosphotransferase system"/>
    <property type="evidence" value="ECO:0007669"/>
    <property type="project" value="UniProtKB-KW"/>
</dbReference>
<gene>
    <name evidence="8" type="ORF">CLOSPI_00528</name>
</gene>
<reference evidence="8" key="2">
    <citation type="submission" date="2014-06" db="EMBL/GenBank/DDBJ databases">
        <title>Draft genome sequence of Clostridium spiroforme (DSM 1552).</title>
        <authorList>
            <person name="Sudarsanam P."/>
            <person name="Ley R."/>
            <person name="Guruge J."/>
            <person name="Turnbaugh P.J."/>
            <person name="Mahowald M."/>
            <person name="Liep D."/>
            <person name="Gordon J."/>
        </authorList>
    </citation>
    <scope>NUCLEOTIDE SEQUENCE</scope>
    <source>
        <strain evidence="8">DSM 1552</strain>
    </source>
</reference>
<evidence type="ECO:0000256" key="3">
    <source>
        <dbReference type="ARBA" id="ARBA00022679"/>
    </source>
</evidence>
<keyword evidence="9" id="KW-1185">Reference proteome</keyword>
<dbReference type="HOGENOM" id="CLU_162090_1_0_9"/>
<reference evidence="8" key="1">
    <citation type="submission" date="2008-02" db="EMBL/GenBank/DDBJ databases">
        <authorList>
            <person name="Fulton L."/>
            <person name="Clifton S."/>
            <person name="Fulton B."/>
            <person name="Xu J."/>
            <person name="Minx P."/>
            <person name="Pepin K.H."/>
            <person name="Johnson M."/>
            <person name="Thiruvilangam P."/>
            <person name="Bhonagiri V."/>
            <person name="Nash W.E."/>
            <person name="Mardis E.R."/>
            <person name="Wilson R.K."/>
        </authorList>
    </citation>
    <scope>NUCLEOTIDE SEQUENCE [LARGE SCALE GENOMIC DNA]</scope>
    <source>
        <strain evidence="8">DSM 1552</strain>
    </source>
</reference>
<evidence type="ECO:0000313" key="9">
    <source>
        <dbReference type="Proteomes" id="UP000004910"/>
    </source>
</evidence>
<keyword evidence="4" id="KW-0598">Phosphotransferase system</keyword>
<evidence type="ECO:0000256" key="6">
    <source>
        <dbReference type="SAM" id="Phobius"/>
    </source>
</evidence>
<comment type="caution">
    <text evidence="5">Lacks conserved residue(s) required for the propagation of feature annotation.</text>
</comment>
<protein>
    <recommendedName>
        <fullName evidence="7">PTS EIIB type-1 domain-containing protein</fullName>
    </recommendedName>
</protein>
<evidence type="ECO:0000256" key="5">
    <source>
        <dbReference type="PROSITE-ProRule" id="PRU00421"/>
    </source>
</evidence>
<dbReference type="eggNOG" id="ENOG5030J44">
    <property type="taxonomic scope" value="Bacteria"/>
</dbReference>
<name>B1C001_9FIRM</name>
<keyword evidence="2" id="KW-0762">Sugar transport</keyword>
<evidence type="ECO:0000313" key="8">
    <source>
        <dbReference type="EMBL" id="EDS75491.1"/>
    </source>
</evidence>
<keyword evidence="3" id="KW-0808">Transferase</keyword>
<dbReference type="EMBL" id="ABIK02000005">
    <property type="protein sequence ID" value="EDS75491.1"/>
    <property type="molecule type" value="Genomic_DNA"/>
</dbReference>
<evidence type="ECO:0000256" key="4">
    <source>
        <dbReference type="ARBA" id="ARBA00022683"/>
    </source>
</evidence>
<feature type="domain" description="PTS EIIB type-1" evidence="7">
    <location>
        <begin position="42"/>
        <end position="116"/>
    </location>
</feature>
<dbReference type="Proteomes" id="UP000004910">
    <property type="component" value="Unassembled WGS sequence"/>
</dbReference>
<dbReference type="GO" id="GO:0090563">
    <property type="term" value="F:protein-phosphocysteine-sugar phosphotransferase activity"/>
    <property type="evidence" value="ECO:0007669"/>
    <property type="project" value="TreeGrafter"/>
</dbReference>
<evidence type="ECO:0000259" key="7">
    <source>
        <dbReference type="PROSITE" id="PS51098"/>
    </source>
</evidence>